<evidence type="ECO:0000313" key="2">
    <source>
        <dbReference type="Proteomes" id="UP001190700"/>
    </source>
</evidence>
<comment type="caution">
    <text evidence="1">The sequence shown here is derived from an EMBL/GenBank/DDBJ whole genome shotgun (WGS) entry which is preliminary data.</text>
</comment>
<dbReference type="EMBL" id="LGRX02012545">
    <property type="protein sequence ID" value="KAK3267236.1"/>
    <property type="molecule type" value="Genomic_DNA"/>
</dbReference>
<proteinExistence type="predicted"/>
<gene>
    <name evidence="1" type="ORF">CYMTET_24191</name>
</gene>
<feature type="non-terminal residue" evidence="1">
    <location>
        <position position="1"/>
    </location>
</feature>
<accession>A0AAE0FW94</accession>
<organism evidence="1 2">
    <name type="scientific">Cymbomonas tetramitiformis</name>
    <dbReference type="NCBI Taxonomy" id="36881"/>
    <lineage>
        <taxon>Eukaryota</taxon>
        <taxon>Viridiplantae</taxon>
        <taxon>Chlorophyta</taxon>
        <taxon>Pyramimonadophyceae</taxon>
        <taxon>Pyramimonadales</taxon>
        <taxon>Pyramimonadaceae</taxon>
        <taxon>Cymbomonas</taxon>
    </lineage>
</organism>
<protein>
    <submittedName>
        <fullName evidence="1">Uncharacterized protein</fullName>
    </submittedName>
</protein>
<dbReference type="Proteomes" id="UP001190700">
    <property type="component" value="Unassembled WGS sequence"/>
</dbReference>
<keyword evidence="2" id="KW-1185">Reference proteome</keyword>
<name>A0AAE0FW94_9CHLO</name>
<reference evidence="1 2" key="1">
    <citation type="journal article" date="2015" name="Genome Biol. Evol.">
        <title>Comparative Genomics of a Bacterivorous Green Alga Reveals Evolutionary Causalities and Consequences of Phago-Mixotrophic Mode of Nutrition.</title>
        <authorList>
            <person name="Burns J.A."/>
            <person name="Paasch A."/>
            <person name="Narechania A."/>
            <person name="Kim E."/>
        </authorList>
    </citation>
    <scope>NUCLEOTIDE SEQUENCE [LARGE SCALE GENOMIC DNA]</scope>
    <source>
        <strain evidence="1 2">PLY_AMNH</strain>
    </source>
</reference>
<sequence>VLAGGDAQSLYPLGEEAVDLSQLPARMGGLGISSAQRLKQRGGAPVAVVMVEGAFVEVDWVEAERRL</sequence>
<evidence type="ECO:0000313" key="1">
    <source>
        <dbReference type="EMBL" id="KAK3267236.1"/>
    </source>
</evidence>
<dbReference type="AlphaFoldDB" id="A0AAE0FW94"/>